<reference evidence="4" key="1">
    <citation type="submission" date="2022-10" db="EMBL/GenBank/DDBJ databases">
        <authorList>
            <person name="Kim H.S."/>
            <person name="Kim J.-S."/>
            <person name="Suh M.K."/>
            <person name="Eom M.K."/>
            <person name="Lee J.-S."/>
        </authorList>
    </citation>
    <scope>NUCLEOTIDE SEQUENCE</scope>
    <source>
        <strain evidence="4">LIP-5</strain>
    </source>
</reference>
<dbReference type="Proteomes" id="UP001209317">
    <property type="component" value="Unassembled WGS sequence"/>
</dbReference>
<keyword evidence="2" id="KW-0732">Signal</keyword>
<accession>A0AAE3IQD7</accession>
<proteinExistence type="predicted"/>
<evidence type="ECO:0000256" key="1">
    <source>
        <dbReference type="ARBA" id="ARBA00022801"/>
    </source>
</evidence>
<dbReference type="SUPFAM" id="SSF53474">
    <property type="entry name" value="alpha/beta-Hydrolases"/>
    <property type="match status" value="1"/>
</dbReference>
<gene>
    <name evidence="4" type="ORF">OD355_13225</name>
</gene>
<dbReference type="InterPro" id="IPR029058">
    <property type="entry name" value="AB_hydrolase_fold"/>
</dbReference>
<dbReference type="GO" id="GO:0016787">
    <property type="term" value="F:hydrolase activity"/>
    <property type="evidence" value="ECO:0007669"/>
    <property type="project" value="UniProtKB-KW"/>
</dbReference>
<dbReference type="PANTHER" id="PTHR48081">
    <property type="entry name" value="AB HYDROLASE SUPERFAMILY PROTEIN C4A8.06C"/>
    <property type="match status" value="1"/>
</dbReference>
<dbReference type="PANTHER" id="PTHR48081:SF6">
    <property type="entry name" value="PEPTIDASE S9 PROLYL OLIGOPEPTIDASE CATALYTIC DOMAIN-CONTAINING PROTEIN"/>
    <property type="match status" value="1"/>
</dbReference>
<dbReference type="Pfam" id="PF20434">
    <property type="entry name" value="BD-FAE"/>
    <property type="match status" value="1"/>
</dbReference>
<evidence type="ECO:0000256" key="2">
    <source>
        <dbReference type="SAM" id="SignalP"/>
    </source>
</evidence>
<name>A0AAE3IQD7_9BACT</name>
<dbReference type="InterPro" id="IPR049492">
    <property type="entry name" value="BD-FAE-like_dom"/>
</dbReference>
<feature type="signal peptide" evidence="2">
    <location>
        <begin position="1"/>
        <end position="21"/>
    </location>
</feature>
<evidence type="ECO:0000313" key="5">
    <source>
        <dbReference type="Proteomes" id="UP001209317"/>
    </source>
</evidence>
<dbReference type="RefSeq" id="WP_263038967.1">
    <property type="nucleotide sequence ID" value="NZ_JAOTPL010000031.1"/>
</dbReference>
<dbReference type="Gene3D" id="3.40.50.1820">
    <property type="entry name" value="alpha/beta hydrolase"/>
    <property type="match status" value="1"/>
</dbReference>
<dbReference type="InterPro" id="IPR050300">
    <property type="entry name" value="GDXG_lipolytic_enzyme"/>
</dbReference>
<comment type="caution">
    <text evidence="4">The sequence shown here is derived from an EMBL/GenBank/DDBJ whole genome shotgun (WGS) entry which is preliminary data.</text>
</comment>
<keyword evidence="5" id="KW-1185">Reference proteome</keyword>
<feature type="domain" description="BD-FAE-like" evidence="3">
    <location>
        <begin position="64"/>
        <end position="258"/>
    </location>
</feature>
<sequence length="306" mass="33853">MRQRLLFTCFIFFIMLQNVPAQETIPLYEGNVPNNRTNIPNIEKSEVGDDAITRVHNVSIPTISIYKPEVQDPRGISIIIFPGGGYHILSIDKEGYAIANALNEMGITAFVVKYRMPSETSNLNPAIAPLMDAQRAIQLARQHADDWGIDPAKVGVLGFSAGGHLAAMAATLFDKPAIENNNHVNLRPDFSVLAYPVITFEENFTHKGSRKNLLGKKHSAEQAALFSAEKNISSSTPPAFIFHALDDAAVPVENAMMYFNALRQSGVKKSKLIVYPEGGHGFGLHLPSRNEKWIERLQSWLSVLYP</sequence>
<evidence type="ECO:0000259" key="3">
    <source>
        <dbReference type="Pfam" id="PF20434"/>
    </source>
</evidence>
<dbReference type="EMBL" id="JAOTPL010000031">
    <property type="protein sequence ID" value="MCU7695480.1"/>
    <property type="molecule type" value="Genomic_DNA"/>
</dbReference>
<feature type="chain" id="PRO_5042290735" evidence="2">
    <location>
        <begin position="22"/>
        <end position="306"/>
    </location>
</feature>
<keyword evidence="1 4" id="KW-0378">Hydrolase</keyword>
<evidence type="ECO:0000313" key="4">
    <source>
        <dbReference type="EMBL" id="MCU7695480.1"/>
    </source>
</evidence>
<dbReference type="AlphaFoldDB" id="A0AAE3IQD7"/>
<organism evidence="4 5">
    <name type="scientific">Haoranjiania flava</name>
    <dbReference type="NCBI Taxonomy" id="1856322"/>
    <lineage>
        <taxon>Bacteria</taxon>
        <taxon>Pseudomonadati</taxon>
        <taxon>Bacteroidota</taxon>
        <taxon>Chitinophagia</taxon>
        <taxon>Chitinophagales</taxon>
        <taxon>Chitinophagaceae</taxon>
        <taxon>Haoranjiania</taxon>
    </lineage>
</organism>
<protein>
    <submittedName>
        <fullName evidence="4">Alpha/beta hydrolase</fullName>
    </submittedName>
</protein>